<dbReference type="EMBL" id="JADEVV010000049">
    <property type="protein sequence ID" value="MBE9255107.1"/>
    <property type="molecule type" value="Genomic_DNA"/>
</dbReference>
<keyword evidence="3" id="KW-1185">Reference proteome</keyword>
<dbReference type="PANTHER" id="PTHR42927:SF1">
    <property type="entry name" value="HELICASE SUPERFAMILY 1 AND 2 DOMAIN-CONTAINING PROTEIN"/>
    <property type="match status" value="1"/>
</dbReference>
<accession>A0ABR9VUU6</accession>
<evidence type="ECO:0000259" key="1">
    <source>
        <dbReference type="PROSITE" id="PS51192"/>
    </source>
</evidence>
<dbReference type="GO" id="GO:0004519">
    <property type="term" value="F:endonuclease activity"/>
    <property type="evidence" value="ECO:0007669"/>
    <property type="project" value="UniProtKB-KW"/>
</dbReference>
<dbReference type="InterPro" id="IPR007409">
    <property type="entry name" value="Restrct_endonuc_type1_HsdR_N"/>
</dbReference>
<name>A0ABR9VUU6_9SYNC</name>
<evidence type="ECO:0000313" key="3">
    <source>
        <dbReference type="Proteomes" id="UP000658720"/>
    </source>
</evidence>
<dbReference type="Pfam" id="PF18766">
    <property type="entry name" value="SWI2_SNF2"/>
    <property type="match status" value="1"/>
</dbReference>
<keyword evidence="2" id="KW-0255">Endonuclease</keyword>
<reference evidence="2 3" key="1">
    <citation type="submission" date="2020-10" db="EMBL/GenBank/DDBJ databases">
        <authorList>
            <person name="Castelo-Branco R."/>
            <person name="Eusebio N."/>
            <person name="Adriana R."/>
            <person name="Vieira A."/>
            <person name="Brugerolle De Fraissinette N."/>
            <person name="Rezende De Castro R."/>
            <person name="Schneider M.P."/>
            <person name="Vasconcelos V."/>
            <person name="Leao P.N."/>
        </authorList>
    </citation>
    <scope>NUCLEOTIDE SEQUENCE [LARGE SCALE GENOMIC DNA]</scope>
    <source>
        <strain evidence="2 3">LEGE 00031</strain>
    </source>
</reference>
<dbReference type="Gene3D" id="3.40.50.300">
    <property type="entry name" value="P-loop containing nucleotide triphosphate hydrolases"/>
    <property type="match status" value="3"/>
</dbReference>
<dbReference type="Proteomes" id="UP000658720">
    <property type="component" value="Unassembled WGS sequence"/>
</dbReference>
<keyword evidence="2" id="KW-0378">Hydrolase</keyword>
<dbReference type="PROSITE" id="PS51192">
    <property type="entry name" value="HELICASE_ATP_BIND_1"/>
    <property type="match status" value="1"/>
</dbReference>
<evidence type="ECO:0000313" key="2">
    <source>
        <dbReference type="EMBL" id="MBE9255107.1"/>
    </source>
</evidence>
<dbReference type="Pfam" id="PF22679">
    <property type="entry name" value="T1R_D3-like"/>
    <property type="match status" value="1"/>
</dbReference>
<dbReference type="SMART" id="SM00487">
    <property type="entry name" value="DEXDc"/>
    <property type="match status" value="1"/>
</dbReference>
<dbReference type="InterPro" id="IPR027417">
    <property type="entry name" value="P-loop_NTPase"/>
</dbReference>
<dbReference type="Pfam" id="PF04313">
    <property type="entry name" value="HSDR_N"/>
    <property type="match status" value="1"/>
</dbReference>
<dbReference type="InterPro" id="IPR055180">
    <property type="entry name" value="HsdR_RecA-like_helicase_dom_2"/>
</dbReference>
<dbReference type="RefSeq" id="WP_190599933.1">
    <property type="nucleotide sequence ID" value="NZ_JADEVV010000049.1"/>
</dbReference>
<feature type="domain" description="Helicase ATP-binding" evidence="1">
    <location>
        <begin position="289"/>
        <end position="487"/>
    </location>
</feature>
<dbReference type="InterPro" id="IPR014001">
    <property type="entry name" value="Helicase_ATP-bd"/>
</dbReference>
<protein>
    <submittedName>
        <fullName evidence="2">Type I restriction endonuclease subunit R</fullName>
    </submittedName>
</protein>
<dbReference type="Gene3D" id="3.90.1570.50">
    <property type="match status" value="1"/>
</dbReference>
<dbReference type="SUPFAM" id="SSF52540">
    <property type="entry name" value="P-loop containing nucleoside triphosphate hydrolases"/>
    <property type="match status" value="1"/>
</dbReference>
<organism evidence="2 3">
    <name type="scientific">Synechocystis salina LEGE 00031</name>
    <dbReference type="NCBI Taxonomy" id="1828736"/>
    <lineage>
        <taxon>Bacteria</taxon>
        <taxon>Bacillati</taxon>
        <taxon>Cyanobacteriota</taxon>
        <taxon>Cyanophyceae</taxon>
        <taxon>Synechococcales</taxon>
        <taxon>Merismopediaceae</taxon>
        <taxon>Synechocystis</taxon>
    </lineage>
</organism>
<comment type="caution">
    <text evidence="2">The sequence shown here is derived from an EMBL/GenBank/DDBJ whole genome shotgun (WGS) entry which is preliminary data.</text>
</comment>
<dbReference type="CDD" id="cd22332">
    <property type="entry name" value="HsdR_N"/>
    <property type="match status" value="1"/>
</dbReference>
<sequence>MKTTDTSEKGLESIIVSSLVDEAGYILGDPKDYDREHAIDLAKLLQFLATTQPDTYEALSIKEESPRRTQFLHRLQGEIAKRGVVDVLRTGINHGPAHVDLFYGTPTPGNLKAAERFAANIFSVTRQLRYSRGETALSLDMAIFINGLPIATFELKNRLTKQTVLDAVEQYQRDRDPKELLFQFGRCAIHFAVDDQEVRFCTHLKGKGSWFLPFNKGYNDGAGNPPNPAGLATDYLWKEILSKDGLTDILENYAQIVEEKEEKTGRKTIKQVFPRYHQLTVVRRLLASARETGVGKRYLIEHSAGSGKSNSIAWLAHQLVGLEHNSKALFDSVIVVTDRRVLDKQIKDTIKQFAQVSATVGHAERSGDLRQFIKAGKKVIITTVQKFPFILNEIGDEHRQSKFAIIIDEAHSSQGGKTTAAMNRVLEASVPYSGSDEEGEETVEDKINKIMEGRKMVGNASYFAFTATPKNKTLEIFGEPDPQPDGTVKHYPFHSYTMKQAIQEGFILDVLKNYTPVDSYYRLAKVVEDDPVFDAKKAQKKLRRYVESHDHAIREKTEIMVDHFHTQVIGHGKLGGQARAMVITNSIALAIQYFQTFKDYLQERKSPYQAIVAFSGEHEYGGVKVSEATLNGFPSSQITDKVKEDPYRFLIVADKYQTGYDEPLLHTMYVDKALSGIKAVQTLSRLNRAHPQKHDTFILDFYNDSETIQSSFQPYYRTTILSDETDPNKLHDLKAALDGHQVYTQDQIDYLVGVYLKGADRDKLDPILDTCVATYNADLDEVGQVDFKGKAKAFVRTYGFLASILPYSNAQWEKLSIFLNFLVPKLPAPREEDLSRGILEAIDMDSYRVEMKTSLRIDLSDQDAEVRPVPTAGGGSKPEPELDQLSNIIKTFNDQFGNINWKDGDKILKVIAEEIPAKVAADVAYQNAMKNNDKKTARIEHDAALQRVMIELLSDHTELFKQFSDNMSFKKWLGDTIFGATYREHRQAS</sequence>
<proteinExistence type="predicted"/>
<keyword evidence="2" id="KW-0540">Nuclease</keyword>
<dbReference type="PANTHER" id="PTHR42927">
    <property type="entry name" value="HELICASE SUPERFAMILY 1 AND 2 DOMAIN-CONTAINING PROTEIN"/>
    <property type="match status" value="1"/>
</dbReference>
<gene>
    <name evidence="2" type="ORF">IQ217_14910</name>
</gene>
<dbReference type="InterPro" id="IPR040980">
    <property type="entry name" value="SWI2_SNF2"/>
</dbReference>